<dbReference type="PRINTS" id="PR00420">
    <property type="entry name" value="RNGMNOXGNASE"/>
</dbReference>
<organism evidence="3 4">
    <name type="scientific">Bradyrhizobium yuanmingense</name>
    <dbReference type="NCBI Taxonomy" id="108015"/>
    <lineage>
        <taxon>Bacteria</taxon>
        <taxon>Pseudomonadati</taxon>
        <taxon>Pseudomonadota</taxon>
        <taxon>Alphaproteobacteria</taxon>
        <taxon>Hyphomicrobiales</taxon>
        <taxon>Nitrobacteraceae</taxon>
        <taxon>Bradyrhizobium</taxon>
    </lineage>
</organism>
<evidence type="ECO:0000256" key="1">
    <source>
        <dbReference type="ARBA" id="ARBA00023002"/>
    </source>
</evidence>
<dbReference type="NCBIfam" id="NF004829">
    <property type="entry name" value="PRK06183.1-3"/>
    <property type="match status" value="1"/>
</dbReference>
<evidence type="ECO:0000313" key="4">
    <source>
        <dbReference type="Proteomes" id="UP000051380"/>
    </source>
</evidence>
<sequence>MQDKSTAEEFDVVIVGRGPVGATLANLLGLCGVRTLVLEREARTYHLPRAVHFDDECMRVFQTIGFAEAILPHVILSPGMLFLDAAGRMLLDWSRPQTLTPMGWHLSYRFHQPDLEDVLIGGLARWPHVTLRNRCEVFALDQDEHGVRVRCEDLSNGRLSEVRAGYVIGCDGARSLVRRFIGSGMDDLGFHERWLVIDVLLKRARDDLGDYSLQHCDPRRPATYVRGTGTRRRWEITVLPDEDSQEVAQPAKVWELLSRWITPDDAEIERAAVYTFHSVIAQQWRNGRLLLAGDSAHQTPPFLGQGMCAGIRDAANLAWKLARVIRDGAAPDLLDTYQSERLPHVREFIELAIRLGGVINTKAIEAGLAVGEARENAPVKLDVKKPLLGPGLAFGDLPLAGHLAPQFTLTDASRSDDRTGYSHVLLVETAAALSSRLALSQTEIKILTSDDANGLGPWLREHGIIAALVRPDRYIRGSARNEAELDRLIAAIAPATRIPSAQAPSAA</sequence>
<dbReference type="InterPro" id="IPR002938">
    <property type="entry name" value="FAD-bd"/>
</dbReference>
<protein>
    <submittedName>
        <fullName evidence="3">3-(3-hydroxyphenyl)propionate hydroxylase</fullName>
    </submittedName>
</protein>
<dbReference type="AlphaFoldDB" id="A0A0R3C3G9"/>
<gene>
    <name evidence="3" type="ORF">AOQ72_34955</name>
</gene>
<keyword evidence="1" id="KW-0560">Oxidoreductase</keyword>
<evidence type="ECO:0000313" key="3">
    <source>
        <dbReference type="EMBL" id="KRP90956.1"/>
    </source>
</evidence>
<dbReference type="PANTHER" id="PTHR43476">
    <property type="entry name" value="3-(3-HYDROXY-PHENYL)PROPIONATE/3-HYDROXYCINNAMIC ACID HYDROXYLASE"/>
    <property type="match status" value="1"/>
</dbReference>
<proteinExistence type="predicted"/>
<dbReference type="STRING" id="108015.GA0061099_1008303"/>
<dbReference type="GO" id="GO:0019622">
    <property type="term" value="P:3-(3-hydroxy)phenylpropionate catabolic process"/>
    <property type="evidence" value="ECO:0007669"/>
    <property type="project" value="TreeGrafter"/>
</dbReference>
<dbReference type="Gene3D" id="3.50.50.60">
    <property type="entry name" value="FAD/NAD(P)-binding domain"/>
    <property type="match status" value="1"/>
</dbReference>
<dbReference type="GO" id="GO:0008688">
    <property type="term" value="F:3-(3-hydroxyphenyl)propionate hydroxylase activity"/>
    <property type="evidence" value="ECO:0007669"/>
    <property type="project" value="TreeGrafter"/>
</dbReference>
<dbReference type="EMBL" id="LJYF01000034">
    <property type="protein sequence ID" value="KRP90956.1"/>
    <property type="molecule type" value="Genomic_DNA"/>
</dbReference>
<dbReference type="Gene3D" id="3.30.70.2450">
    <property type="match status" value="1"/>
</dbReference>
<dbReference type="FunFam" id="3.30.70.2450:FF:000002">
    <property type="entry name" value="3-(3-hydroxyphenyl)propionate hydroxylase"/>
    <property type="match status" value="1"/>
</dbReference>
<dbReference type="OrthoDB" id="9791689at2"/>
<evidence type="ECO:0000259" key="2">
    <source>
        <dbReference type="Pfam" id="PF01494"/>
    </source>
</evidence>
<dbReference type="InterPro" id="IPR036188">
    <property type="entry name" value="FAD/NAD-bd_sf"/>
</dbReference>
<dbReference type="GO" id="GO:0071949">
    <property type="term" value="F:FAD binding"/>
    <property type="evidence" value="ECO:0007669"/>
    <property type="project" value="InterPro"/>
</dbReference>
<dbReference type="Pfam" id="PF01494">
    <property type="entry name" value="FAD_binding_3"/>
    <property type="match status" value="1"/>
</dbReference>
<name>A0A0R3C3G9_9BRAD</name>
<dbReference type="Proteomes" id="UP000051380">
    <property type="component" value="Unassembled WGS sequence"/>
</dbReference>
<accession>A0A0R3C3G9</accession>
<dbReference type="SUPFAM" id="SSF51905">
    <property type="entry name" value="FAD/NAD(P)-binding domain"/>
    <property type="match status" value="1"/>
</dbReference>
<reference evidence="3 4" key="1">
    <citation type="submission" date="2015-09" db="EMBL/GenBank/DDBJ databases">
        <title>Draft Genome Sequence of the Strain BR 3267 (Bradyrhizobium yuanmingense) recommended as inoculant for cowpea in Brazil.</title>
        <authorList>
            <person name="Simoes-Araujo J.L."/>
            <person name="Zilli J.E."/>
        </authorList>
    </citation>
    <scope>NUCLEOTIDE SEQUENCE [LARGE SCALE GENOMIC DNA]</scope>
    <source>
        <strain evidence="3 4">BR3267</strain>
    </source>
</reference>
<comment type="caution">
    <text evidence="3">The sequence shown here is derived from an EMBL/GenBank/DDBJ whole genome shotgun (WGS) entry which is preliminary data.</text>
</comment>
<dbReference type="PANTHER" id="PTHR43476:SF3">
    <property type="entry name" value="FAD-BINDING MONOOXYGENASE"/>
    <property type="match status" value="1"/>
</dbReference>
<dbReference type="InterPro" id="IPR050631">
    <property type="entry name" value="PheA/TfdB_FAD_monoxygenase"/>
</dbReference>
<dbReference type="RefSeq" id="WP_057029687.1">
    <property type="nucleotide sequence ID" value="NZ_LJYF01000034.1"/>
</dbReference>
<feature type="domain" description="FAD-binding" evidence="2">
    <location>
        <begin position="10"/>
        <end position="350"/>
    </location>
</feature>